<dbReference type="PANTHER" id="PTHR23022:SF135">
    <property type="entry name" value="SI:DKEY-77F5.3"/>
    <property type="match status" value="1"/>
</dbReference>
<dbReference type="Gene3D" id="1.10.10.60">
    <property type="entry name" value="Homeodomain-like"/>
    <property type="match status" value="1"/>
</dbReference>
<organism evidence="5 6">
    <name type="scientific">Acanthoscelides obtectus</name>
    <name type="common">Bean weevil</name>
    <name type="synonym">Bruchus obtectus</name>
    <dbReference type="NCBI Taxonomy" id="200917"/>
    <lineage>
        <taxon>Eukaryota</taxon>
        <taxon>Metazoa</taxon>
        <taxon>Ecdysozoa</taxon>
        <taxon>Arthropoda</taxon>
        <taxon>Hexapoda</taxon>
        <taxon>Insecta</taxon>
        <taxon>Pterygota</taxon>
        <taxon>Neoptera</taxon>
        <taxon>Endopterygota</taxon>
        <taxon>Coleoptera</taxon>
        <taxon>Polyphaga</taxon>
        <taxon>Cucujiformia</taxon>
        <taxon>Chrysomeloidea</taxon>
        <taxon>Chrysomelidae</taxon>
        <taxon>Bruchinae</taxon>
        <taxon>Bruchini</taxon>
        <taxon>Acanthoscelides</taxon>
    </lineage>
</organism>
<gene>
    <name evidence="5" type="ORF">ACAOBT_LOCUS25114</name>
</gene>
<name>A0A9P0PWC9_ACAOB</name>
<sequence>MPRVRRPVRYRQLSEFDRGRIVGLREAGLSFRAIAVRVQRSVDTVVRCYQAWLREGRTQRARGTGRRRRTTDREDRRLRLLALRDRFSTTRSIANEWFAEHGRPIGMRSVYRRMRSFGLFSYRPHWVLPLTREHRRNRLKWCRQRSLWDQEWNSIVFNDESRFCLGMHDGRARVRRRRGERRNPQFFVERHVHHTVGVMVWGAIAYGSRSPLIFIRGNMNAQRYIHEVLEHHLLPYLDTLADPTFQQDNARPHVARVTIDFFQHNDVTLLPWPPRSPDLSPIEHVWDMMGRRLLNLQHPPQTLEALREELVVAWNETPQEDIDHLIRSMPRRVGECVAHQGASTHYSRSKGFKVVQSF</sequence>
<dbReference type="SUPFAM" id="SSF46689">
    <property type="entry name" value="Homeodomain-like"/>
    <property type="match status" value="1"/>
</dbReference>
<comment type="subcellular location">
    <subcellularLocation>
        <location evidence="1">Nucleus</location>
    </subcellularLocation>
</comment>
<dbReference type="GO" id="GO:0005634">
    <property type="term" value="C:nucleus"/>
    <property type="evidence" value="ECO:0007669"/>
    <property type="project" value="UniProtKB-SubCell"/>
</dbReference>
<dbReference type="AlphaFoldDB" id="A0A9P0PWC9"/>
<dbReference type="InterPro" id="IPR038717">
    <property type="entry name" value="Tc1-like_DDE_dom"/>
</dbReference>
<dbReference type="Proteomes" id="UP001152888">
    <property type="component" value="Unassembled WGS sequence"/>
</dbReference>
<protein>
    <recommendedName>
        <fullName evidence="7">Transposase</fullName>
    </recommendedName>
</protein>
<dbReference type="Pfam" id="PF13936">
    <property type="entry name" value="HTH_38"/>
    <property type="match status" value="1"/>
</dbReference>
<feature type="domain" description="Tc1-like transposase DDE" evidence="3">
    <location>
        <begin position="155"/>
        <end position="306"/>
    </location>
</feature>
<dbReference type="Pfam" id="PF01498">
    <property type="entry name" value="HTH_Tnp_Tc3_2"/>
    <property type="match status" value="1"/>
</dbReference>
<evidence type="ECO:0000313" key="6">
    <source>
        <dbReference type="Proteomes" id="UP001152888"/>
    </source>
</evidence>
<dbReference type="InterPro" id="IPR002492">
    <property type="entry name" value="Transposase_Tc1-like"/>
</dbReference>
<dbReference type="InterPro" id="IPR009057">
    <property type="entry name" value="Homeodomain-like_sf"/>
</dbReference>
<accession>A0A9P0PWC9</accession>
<dbReference type="InterPro" id="IPR036397">
    <property type="entry name" value="RNaseH_sf"/>
</dbReference>
<keyword evidence="6" id="KW-1185">Reference proteome</keyword>
<comment type="caution">
    <text evidence="5">The sequence shown here is derived from an EMBL/GenBank/DDBJ whole genome shotgun (WGS) entry which is preliminary data.</text>
</comment>
<dbReference type="GO" id="GO:0006313">
    <property type="term" value="P:DNA transposition"/>
    <property type="evidence" value="ECO:0007669"/>
    <property type="project" value="InterPro"/>
</dbReference>
<feature type="domain" description="Transposase Tc1-like" evidence="2">
    <location>
        <begin position="75"/>
        <end position="144"/>
    </location>
</feature>
<dbReference type="Pfam" id="PF13358">
    <property type="entry name" value="DDE_3"/>
    <property type="match status" value="1"/>
</dbReference>
<proteinExistence type="predicted"/>
<evidence type="ECO:0000259" key="4">
    <source>
        <dbReference type="Pfam" id="PF13936"/>
    </source>
</evidence>
<evidence type="ECO:0000259" key="2">
    <source>
        <dbReference type="Pfam" id="PF01498"/>
    </source>
</evidence>
<evidence type="ECO:0000313" key="5">
    <source>
        <dbReference type="EMBL" id="CAH1999676.1"/>
    </source>
</evidence>
<dbReference type="GO" id="GO:0015074">
    <property type="term" value="P:DNA integration"/>
    <property type="evidence" value="ECO:0007669"/>
    <property type="project" value="InterPro"/>
</dbReference>
<dbReference type="Gene3D" id="3.30.420.10">
    <property type="entry name" value="Ribonuclease H-like superfamily/Ribonuclease H"/>
    <property type="match status" value="1"/>
</dbReference>
<evidence type="ECO:0000259" key="3">
    <source>
        <dbReference type="Pfam" id="PF13358"/>
    </source>
</evidence>
<dbReference type="OrthoDB" id="6435218at2759"/>
<evidence type="ECO:0008006" key="7">
    <source>
        <dbReference type="Google" id="ProtNLM"/>
    </source>
</evidence>
<dbReference type="EMBL" id="CAKOFQ010007376">
    <property type="protein sequence ID" value="CAH1999676.1"/>
    <property type="molecule type" value="Genomic_DNA"/>
</dbReference>
<dbReference type="GO" id="GO:0003677">
    <property type="term" value="F:DNA binding"/>
    <property type="evidence" value="ECO:0007669"/>
    <property type="project" value="InterPro"/>
</dbReference>
<dbReference type="InterPro" id="IPR025246">
    <property type="entry name" value="IS30-like_HTH"/>
</dbReference>
<dbReference type="PANTHER" id="PTHR23022">
    <property type="entry name" value="TRANSPOSABLE ELEMENT-RELATED"/>
    <property type="match status" value="1"/>
</dbReference>
<dbReference type="InterPro" id="IPR052338">
    <property type="entry name" value="Transposase_5"/>
</dbReference>
<feature type="domain" description="Transposase IS30-like HTH" evidence="4">
    <location>
        <begin position="9"/>
        <end position="47"/>
    </location>
</feature>
<reference evidence="5" key="1">
    <citation type="submission" date="2022-03" db="EMBL/GenBank/DDBJ databases">
        <authorList>
            <person name="Sayadi A."/>
        </authorList>
    </citation>
    <scope>NUCLEOTIDE SEQUENCE</scope>
</reference>
<evidence type="ECO:0000256" key="1">
    <source>
        <dbReference type="ARBA" id="ARBA00004123"/>
    </source>
</evidence>